<dbReference type="HOGENOM" id="CLU_2183544_0_0_1"/>
<dbReference type="OrthoDB" id="10556908at2759"/>
<reference evidence="2" key="1">
    <citation type="journal article" date="2011" name="PLoS Genet.">
        <title>Genomic analysis of the necrotrophic fungal pathogens Sclerotinia sclerotiorum and Botrytis cinerea.</title>
        <authorList>
            <person name="Amselem J."/>
            <person name="Cuomo C.A."/>
            <person name="van Kan J.A."/>
            <person name="Viaud M."/>
            <person name="Benito E.P."/>
            <person name="Couloux A."/>
            <person name="Coutinho P.M."/>
            <person name="de Vries R.P."/>
            <person name="Dyer P.S."/>
            <person name="Fillinger S."/>
            <person name="Fournier E."/>
            <person name="Gout L."/>
            <person name="Hahn M."/>
            <person name="Kohn L."/>
            <person name="Lapalu N."/>
            <person name="Plummer K.M."/>
            <person name="Pradier J.M."/>
            <person name="Quevillon E."/>
            <person name="Sharon A."/>
            <person name="Simon A."/>
            <person name="ten Have A."/>
            <person name="Tudzynski B."/>
            <person name="Tudzynski P."/>
            <person name="Wincker P."/>
            <person name="Andrew M."/>
            <person name="Anthouard V."/>
            <person name="Beever R.E."/>
            <person name="Beffa R."/>
            <person name="Benoit I."/>
            <person name="Bouzid O."/>
            <person name="Brault B."/>
            <person name="Chen Z."/>
            <person name="Choquer M."/>
            <person name="Collemare J."/>
            <person name="Cotton P."/>
            <person name="Danchin E.G."/>
            <person name="Da Silva C."/>
            <person name="Gautier A."/>
            <person name="Giraud C."/>
            <person name="Giraud T."/>
            <person name="Gonzalez C."/>
            <person name="Grossetete S."/>
            <person name="Guldener U."/>
            <person name="Henrissat B."/>
            <person name="Howlett B.J."/>
            <person name="Kodira C."/>
            <person name="Kretschmer M."/>
            <person name="Lappartient A."/>
            <person name="Leroch M."/>
            <person name="Levis C."/>
            <person name="Mauceli E."/>
            <person name="Neuveglise C."/>
            <person name="Oeser B."/>
            <person name="Pearson M."/>
            <person name="Poulain J."/>
            <person name="Poussereau N."/>
            <person name="Quesneville H."/>
            <person name="Rascle C."/>
            <person name="Schumacher J."/>
            <person name="Segurens B."/>
            <person name="Sexton A."/>
            <person name="Silva E."/>
            <person name="Sirven C."/>
            <person name="Soanes D.M."/>
            <person name="Talbot N.J."/>
            <person name="Templeton M."/>
            <person name="Yandava C."/>
            <person name="Yarden O."/>
            <person name="Zeng Q."/>
            <person name="Rollins J.A."/>
            <person name="Lebrun M.H."/>
            <person name="Dickman M."/>
        </authorList>
    </citation>
    <scope>NUCLEOTIDE SEQUENCE [LARGE SCALE GENOMIC DNA]</scope>
    <source>
        <strain evidence="2">T4</strain>
    </source>
</reference>
<gene>
    <name evidence="1" type="ORF">BofuT4_P083330.1</name>
</gene>
<accession>G2YJY2</accession>
<evidence type="ECO:0000313" key="2">
    <source>
        <dbReference type="Proteomes" id="UP000008177"/>
    </source>
</evidence>
<protein>
    <submittedName>
        <fullName evidence="1">Uncharacterized protein</fullName>
    </submittedName>
</protein>
<dbReference type="AlphaFoldDB" id="G2YJY2"/>
<dbReference type="EMBL" id="FQ790339">
    <property type="protein sequence ID" value="CCD35011.1"/>
    <property type="molecule type" value="Genomic_DNA"/>
</dbReference>
<sequence length="109" mass="11485">MVLHEEGWQDIGDTLLPPIPSEYGIRGLYLNFITVVGLRGNLRHRRVYGGMAAPPIAPPAAPPAASPIAPPTTPPAASPIAPPAIPPIASFAISFVYLNSKIMQPPICI</sequence>
<dbReference type="Proteomes" id="UP000008177">
    <property type="component" value="Unplaced contigs"/>
</dbReference>
<proteinExistence type="predicted"/>
<name>G2YJY2_BOTF4</name>
<evidence type="ECO:0000313" key="1">
    <source>
        <dbReference type="EMBL" id="CCD35011.1"/>
    </source>
</evidence>
<organism evidence="1 2">
    <name type="scientific">Botryotinia fuckeliana (strain T4)</name>
    <name type="common">Noble rot fungus</name>
    <name type="synonym">Botrytis cinerea</name>
    <dbReference type="NCBI Taxonomy" id="999810"/>
    <lineage>
        <taxon>Eukaryota</taxon>
        <taxon>Fungi</taxon>
        <taxon>Dikarya</taxon>
        <taxon>Ascomycota</taxon>
        <taxon>Pezizomycotina</taxon>
        <taxon>Leotiomycetes</taxon>
        <taxon>Helotiales</taxon>
        <taxon>Sclerotiniaceae</taxon>
        <taxon>Botrytis</taxon>
    </lineage>
</organism>
<dbReference type="InParanoid" id="G2YJY2"/>